<protein>
    <submittedName>
        <fullName evidence="1">Uncharacterized protein</fullName>
    </submittedName>
</protein>
<dbReference type="EMBL" id="GBXM01069825">
    <property type="protein sequence ID" value="JAH38752.1"/>
    <property type="molecule type" value="Transcribed_RNA"/>
</dbReference>
<reference evidence="1" key="2">
    <citation type="journal article" date="2015" name="Fish Shellfish Immunol.">
        <title>Early steps in the European eel (Anguilla anguilla)-Vibrio vulnificus interaction in the gills: Role of the RtxA13 toxin.</title>
        <authorList>
            <person name="Callol A."/>
            <person name="Pajuelo D."/>
            <person name="Ebbesson L."/>
            <person name="Teles M."/>
            <person name="MacKenzie S."/>
            <person name="Amaro C."/>
        </authorList>
    </citation>
    <scope>NUCLEOTIDE SEQUENCE</scope>
</reference>
<evidence type="ECO:0000313" key="1">
    <source>
        <dbReference type="EMBL" id="JAH38752.1"/>
    </source>
</evidence>
<reference evidence="1" key="1">
    <citation type="submission" date="2014-11" db="EMBL/GenBank/DDBJ databases">
        <authorList>
            <person name="Amaro Gonzalez C."/>
        </authorList>
    </citation>
    <scope>NUCLEOTIDE SEQUENCE</scope>
</reference>
<name>A0A0E9SBZ9_ANGAN</name>
<accession>A0A0E9SBZ9</accession>
<dbReference type="AlphaFoldDB" id="A0A0E9SBZ9"/>
<proteinExistence type="predicted"/>
<organism evidence="1">
    <name type="scientific">Anguilla anguilla</name>
    <name type="common">European freshwater eel</name>
    <name type="synonym">Muraena anguilla</name>
    <dbReference type="NCBI Taxonomy" id="7936"/>
    <lineage>
        <taxon>Eukaryota</taxon>
        <taxon>Metazoa</taxon>
        <taxon>Chordata</taxon>
        <taxon>Craniata</taxon>
        <taxon>Vertebrata</taxon>
        <taxon>Euteleostomi</taxon>
        <taxon>Actinopterygii</taxon>
        <taxon>Neopterygii</taxon>
        <taxon>Teleostei</taxon>
        <taxon>Anguilliformes</taxon>
        <taxon>Anguillidae</taxon>
        <taxon>Anguilla</taxon>
    </lineage>
</organism>
<sequence length="24" mass="2717">MIQSGEHFLYGWIGNHVCNANVVK</sequence>